<feature type="transmembrane region" description="Helical" evidence="1">
    <location>
        <begin position="12"/>
        <end position="33"/>
    </location>
</feature>
<dbReference type="Proteomes" id="UP000640614">
    <property type="component" value="Unassembled WGS sequence"/>
</dbReference>
<evidence type="ECO:0000256" key="1">
    <source>
        <dbReference type="SAM" id="Phobius"/>
    </source>
</evidence>
<evidence type="ECO:0000313" key="2">
    <source>
        <dbReference type="EMBL" id="MBE8728322.1"/>
    </source>
</evidence>
<evidence type="ECO:0000313" key="3">
    <source>
        <dbReference type="Proteomes" id="UP000640614"/>
    </source>
</evidence>
<keyword evidence="1" id="KW-0472">Membrane</keyword>
<feature type="transmembrane region" description="Helical" evidence="1">
    <location>
        <begin position="53"/>
        <end position="72"/>
    </location>
</feature>
<dbReference type="EMBL" id="PRDM01000008">
    <property type="protein sequence ID" value="MBE8728322.1"/>
    <property type="molecule type" value="Genomic_DNA"/>
</dbReference>
<reference evidence="2 3" key="1">
    <citation type="submission" date="2018-07" db="EMBL/GenBank/DDBJ databases">
        <title>Genome assembly of strain KB82.</title>
        <authorList>
            <person name="Kukolya J."/>
            <person name="Horvath B."/>
            <person name="Nagy I."/>
            <person name="Toth A."/>
        </authorList>
    </citation>
    <scope>NUCLEOTIDE SEQUENCE [LARGE SCALE GENOMIC DNA]</scope>
    <source>
        <strain evidence="2 3">Kb82</strain>
    </source>
</reference>
<sequence length="119" mass="13095">MSEYLSNQKAIVPWLGTGIGIMIFGFAAVKVSLFLKQLPSQYWSETAALNNNYTHGIGVGLLIAGAMTILLSSLQHQKLAYLLTKSKYQYYTVILNFITTVIFALSISLIAYLIIAAKT</sequence>
<keyword evidence="3" id="KW-1185">Reference proteome</keyword>
<proteinExistence type="predicted"/>
<comment type="caution">
    <text evidence="2">The sequence shown here is derived from an EMBL/GenBank/DDBJ whole genome shotgun (WGS) entry which is preliminary data.</text>
</comment>
<feature type="transmembrane region" description="Helical" evidence="1">
    <location>
        <begin position="93"/>
        <end position="115"/>
    </location>
</feature>
<organism evidence="2 3">
    <name type="scientific">Flavobacterium hungaricum</name>
    <dbReference type="NCBI Taxonomy" id="2082725"/>
    <lineage>
        <taxon>Bacteria</taxon>
        <taxon>Pseudomonadati</taxon>
        <taxon>Bacteroidota</taxon>
        <taxon>Flavobacteriia</taxon>
        <taxon>Flavobacteriales</taxon>
        <taxon>Flavobacteriaceae</taxon>
        <taxon>Flavobacterium</taxon>
    </lineage>
</organism>
<keyword evidence="1" id="KW-1133">Transmembrane helix</keyword>
<accession>A0ABR9TTH3</accession>
<name>A0ABR9TTH3_9FLAO</name>
<dbReference type="RefSeq" id="WP_194141441.1">
    <property type="nucleotide sequence ID" value="NZ_PRDM01000008.1"/>
</dbReference>
<gene>
    <name evidence="2" type="ORF">C4F50_25715</name>
</gene>
<protein>
    <submittedName>
        <fullName evidence="2">Uncharacterized protein</fullName>
    </submittedName>
</protein>
<keyword evidence="1" id="KW-0812">Transmembrane</keyword>